<keyword evidence="4" id="KW-1015">Disulfide bond</keyword>
<name>A0AAN0RLR0_9RHOB</name>
<dbReference type="FunFam" id="3.40.30.10:FF:000013">
    <property type="entry name" value="Blast:Protein SCO1 homolog, mitochondrial"/>
    <property type="match status" value="1"/>
</dbReference>
<dbReference type="KEGG" id="ptp:RCA23_c30290"/>
<dbReference type="Gene3D" id="3.40.30.10">
    <property type="entry name" value="Glutaredoxin"/>
    <property type="match status" value="1"/>
</dbReference>
<evidence type="ECO:0000256" key="2">
    <source>
        <dbReference type="ARBA" id="ARBA00023008"/>
    </source>
</evidence>
<dbReference type="SUPFAM" id="SSF52833">
    <property type="entry name" value="Thioredoxin-like"/>
    <property type="match status" value="1"/>
</dbReference>
<comment type="similarity">
    <text evidence="1">Belongs to the SCO1/2 family.</text>
</comment>
<dbReference type="CDD" id="cd02968">
    <property type="entry name" value="SCO"/>
    <property type="match status" value="1"/>
</dbReference>
<proteinExistence type="inferred from homology"/>
<dbReference type="InterPro" id="IPR003782">
    <property type="entry name" value="SCO1/SenC"/>
</dbReference>
<evidence type="ECO:0000256" key="4">
    <source>
        <dbReference type="PIRSR" id="PIRSR603782-2"/>
    </source>
</evidence>
<evidence type="ECO:0000256" key="3">
    <source>
        <dbReference type="PIRSR" id="PIRSR603782-1"/>
    </source>
</evidence>
<feature type="binding site" evidence="3">
    <location>
        <position position="170"/>
    </location>
    <ligand>
        <name>Cu cation</name>
        <dbReference type="ChEBI" id="CHEBI:23378"/>
    </ligand>
</feature>
<reference evidence="5 6" key="1">
    <citation type="journal article" date="2014" name="ISME J.">
        <title>Adaptation of an abundant Roseobacter RCA organism to pelagic systems revealed by genomic and transcriptomic analyses.</title>
        <authorList>
            <person name="Voget S."/>
            <person name="Wemheuer B."/>
            <person name="Brinkhoff T."/>
            <person name="Vollmers J."/>
            <person name="Dietrich S."/>
            <person name="Giebel H.A."/>
            <person name="Beardsley C."/>
            <person name="Sardemann C."/>
            <person name="Bakenhus I."/>
            <person name="Billerbeck S."/>
            <person name="Daniel R."/>
            <person name="Simon M."/>
        </authorList>
    </citation>
    <scope>NUCLEOTIDE SEQUENCE [LARGE SCALE GENOMIC DNA]</scope>
    <source>
        <strain evidence="5 6">RCA23</strain>
    </source>
</reference>
<dbReference type="AlphaFoldDB" id="A0AAN0RLR0"/>
<dbReference type="GO" id="GO:0046872">
    <property type="term" value="F:metal ion binding"/>
    <property type="evidence" value="ECO:0007669"/>
    <property type="project" value="UniProtKB-KW"/>
</dbReference>
<dbReference type="InterPro" id="IPR036249">
    <property type="entry name" value="Thioredoxin-like_sf"/>
</dbReference>
<organism evidence="5 6">
    <name type="scientific">Planktomarina temperata RCA23</name>
    <dbReference type="NCBI Taxonomy" id="666509"/>
    <lineage>
        <taxon>Bacteria</taxon>
        <taxon>Pseudomonadati</taxon>
        <taxon>Pseudomonadota</taxon>
        <taxon>Alphaproteobacteria</taxon>
        <taxon>Rhodobacterales</taxon>
        <taxon>Paracoccaceae</taxon>
        <taxon>Planktomarina</taxon>
    </lineage>
</organism>
<protein>
    <submittedName>
        <fullName evidence="5">Protein SenC</fullName>
    </submittedName>
</protein>
<dbReference type="Proteomes" id="UP000028680">
    <property type="component" value="Chromosome"/>
</dbReference>
<keyword evidence="3" id="KW-0479">Metal-binding</keyword>
<feature type="binding site" evidence="3">
    <location>
        <position position="81"/>
    </location>
    <ligand>
        <name>Cu cation</name>
        <dbReference type="ChEBI" id="CHEBI:23378"/>
    </ligand>
</feature>
<keyword evidence="6" id="KW-1185">Reference proteome</keyword>
<accession>A0AAN0RLR0</accession>
<sequence length="207" mass="22530">MMSVTKFAAFAGTAVVVTLAVTFAITQIMMPAQRFEACIEGSVAGGSIGGPFELMDHRGQMVTDAQVLDQPALVYFGYTFCPDVCPMDVARNVVAVEILADAGLTVKPVFITIDPARDTVEYLADFVANNHPEMVGLTGTAEQIAKAARAYKVYYRKQPSQDEEYYLMDHSSFSYLMVPGFGFVDFLRSDLPPEVVADRVACVLKAS</sequence>
<evidence type="ECO:0000313" key="6">
    <source>
        <dbReference type="Proteomes" id="UP000028680"/>
    </source>
</evidence>
<gene>
    <name evidence="5" type="primary">senC</name>
    <name evidence="5" type="ORF">RCA23_c30290</name>
</gene>
<evidence type="ECO:0000256" key="1">
    <source>
        <dbReference type="ARBA" id="ARBA00010996"/>
    </source>
</evidence>
<dbReference type="PANTHER" id="PTHR12151">
    <property type="entry name" value="ELECTRON TRANSPORT PROTIN SCO1/SENC FAMILY MEMBER"/>
    <property type="match status" value="1"/>
</dbReference>
<dbReference type="Pfam" id="PF02630">
    <property type="entry name" value="SCO1-SenC"/>
    <property type="match status" value="1"/>
</dbReference>
<dbReference type="PANTHER" id="PTHR12151:SF25">
    <property type="entry name" value="LINALOOL DEHYDRATASE_ISOMERASE DOMAIN-CONTAINING PROTEIN"/>
    <property type="match status" value="1"/>
</dbReference>
<evidence type="ECO:0000313" key="5">
    <source>
        <dbReference type="EMBL" id="AII88529.1"/>
    </source>
</evidence>
<feature type="disulfide bond" description="Redox-active" evidence="4">
    <location>
        <begin position="81"/>
        <end position="85"/>
    </location>
</feature>
<dbReference type="EMBL" id="CP003984">
    <property type="protein sequence ID" value="AII88529.1"/>
    <property type="molecule type" value="Genomic_DNA"/>
</dbReference>
<keyword evidence="2 3" id="KW-0186">Copper</keyword>
<feature type="binding site" evidence="3">
    <location>
        <position position="85"/>
    </location>
    <ligand>
        <name>Cu cation</name>
        <dbReference type="ChEBI" id="CHEBI:23378"/>
    </ligand>
</feature>